<sequence length="80" mass="9440">MKVKVQIKYLPNVEDPEALSIKRNLELIGYEGIKNIYSYKIYEFETSLDREDSISEIREIAEKLLTNPVIQEYKIEDISE</sequence>
<dbReference type="Gene3D" id="3.30.1280.10">
    <property type="entry name" value="Phosphoribosylformylglycinamidine synthase subunit PurS"/>
    <property type="match status" value="1"/>
</dbReference>
<keyword evidence="3 6" id="KW-0547">Nucleotide-binding</keyword>
<comment type="catalytic activity">
    <reaction evidence="6">
        <text>N(2)-formyl-N(1)-(5-phospho-beta-D-ribosyl)glycinamide + L-glutamine + ATP + H2O = 2-formamido-N(1)-(5-O-phospho-beta-D-ribosyl)acetamidine + L-glutamate + ADP + phosphate + H(+)</text>
        <dbReference type="Rhea" id="RHEA:17129"/>
        <dbReference type="ChEBI" id="CHEBI:15377"/>
        <dbReference type="ChEBI" id="CHEBI:15378"/>
        <dbReference type="ChEBI" id="CHEBI:29985"/>
        <dbReference type="ChEBI" id="CHEBI:30616"/>
        <dbReference type="ChEBI" id="CHEBI:43474"/>
        <dbReference type="ChEBI" id="CHEBI:58359"/>
        <dbReference type="ChEBI" id="CHEBI:147286"/>
        <dbReference type="ChEBI" id="CHEBI:147287"/>
        <dbReference type="ChEBI" id="CHEBI:456216"/>
        <dbReference type="EC" id="6.3.5.3"/>
    </reaction>
</comment>
<dbReference type="GO" id="GO:0005524">
    <property type="term" value="F:ATP binding"/>
    <property type="evidence" value="ECO:0007669"/>
    <property type="project" value="UniProtKB-UniRule"/>
</dbReference>
<evidence type="ECO:0000256" key="3">
    <source>
        <dbReference type="ARBA" id="ARBA00022741"/>
    </source>
</evidence>
<evidence type="ECO:0000256" key="5">
    <source>
        <dbReference type="ARBA" id="ARBA00022840"/>
    </source>
</evidence>
<dbReference type="HAMAP" id="MF_01926">
    <property type="entry name" value="PurS"/>
    <property type="match status" value="1"/>
</dbReference>
<dbReference type="PANTHER" id="PTHR34696">
    <property type="entry name" value="PHOSPHORIBOSYLFORMYLGLYCINAMIDINE SYNTHASE SUBUNIT PURS"/>
    <property type="match status" value="1"/>
</dbReference>
<proteinExistence type="inferred from homology"/>
<evidence type="ECO:0000256" key="4">
    <source>
        <dbReference type="ARBA" id="ARBA00022755"/>
    </source>
</evidence>
<dbReference type="EMBL" id="JABGBP010000121">
    <property type="protein sequence ID" value="NOL59949.1"/>
    <property type="molecule type" value="Genomic_DNA"/>
</dbReference>
<comment type="similarity">
    <text evidence="6">Belongs to the PurS family.</text>
</comment>
<accession>A0A1V0N571</accession>
<evidence type="ECO:0000313" key="9">
    <source>
        <dbReference type="Proteomes" id="UP000192050"/>
    </source>
</evidence>
<keyword evidence="4 6" id="KW-0658">Purine biosynthesis</keyword>
<dbReference type="GO" id="GO:0004642">
    <property type="term" value="F:phosphoribosylformylglycinamidine synthase activity"/>
    <property type="evidence" value="ECO:0007669"/>
    <property type="project" value="UniProtKB-UniRule"/>
</dbReference>
<dbReference type="STRING" id="74969.FAD_1430"/>
<dbReference type="Proteomes" id="UP000192050">
    <property type="component" value="Chromosome"/>
</dbReference>
<dbReference type="InterPro" id="IPR036604">
    <property type="entry name" value="PurS-like_sf"/>
</dbReference>
<dbReference type="Pfam" id="PF02700">
    <property type="entry name" value="PurS"/>
    <property type="match status" value="1"/>
</dbReference>
<dbReference type="OrthoDB" id="56303at2157"/>
<dbReference type="EMBL" id="CP015363">
    <property type="protein sequence ID" value="ARD85288.1"/>
    <property type="molecule type" value="Genomic_DNA"/>
</dbReference>
<name>A0A1V0N571_9ARCH</name>
<dbReference type="Proteomes" id="UP000546917">
    <property type="component" value="Unassembled WGS sequence"/>
</dbReference>
<dbReference type="GeneID" id="16024662"/>
<comment type="subcellular location">
    <subcellularLocation>
        <location evidence="6">Cytoplasm</location>
    </subcellularLocation>
</comment>
<keyword evidence="5 6" id="KW-0067">ATP-binding</keyword>
<organism evidence="7 9">
    <name type="scientific">Ferroplasma acidiphilum</name>
    <dbReference type="NCBI Taxonomy" id="74969"/>
    <lineage>
        <taxon>Archaea</taxon>
        <taxon>Methanobacteriati</taxon>
        <taxon>Thermoplasmatota</taxon>
        <taxon>Thermoplasmata</taxon>
        <taxon>Thermoplasmatales</taxon>
        <taxon>Ferroplasmaceae</taxon>
        <taxon>Ferroplasma</taxon>
    </lineage>
</organism>
<reference evidence="8 10" key="2">
    <citation type="submission" date="2020-05" db="EMBL/GenBank/DDBJ databases">
        <authorList>
            <person name="Zhang R."/>
        </authorList>
    </citation>
    <scope>NUCLEOTIDE SEQUENCE [LARGE SCALE GENOMIC DNA]</scope>
    <source>
        <strain evidence="8 10">DSM 28986</strain>
    </source>
</reference>
<comment type="function">
    <text evidence="6">Part of the phosphoribosylformylglycinamidine synthase complex involved in the purines biosynthetic pathway. Catalyzes the ATP-dependent conversion of formylglycinamide ribonucleotide (FGAR) and glutamine to yield formylglycinamidine ribonucleotide (FGAM) and glutamate. The FGAM synthase complex is composed of three subunits. PurQ produces an ammonia molecule by converting glutamine to glutamate. PurL transfers the ammonia molecule to FGAR to form FGAM in an ATP-dependent manner. PurS interacts with PurQ and PurL and is thought to assist in the transfer of the ammonia molecule from PurQ to PurL.</text>
</comment>
<evidence type="ECO:0000256" key="6">
    <source>
        <dbReference type="HAMAP-Rule" id="MF_01926"/>
    </source>
</evidence>
<dbReference type="EC" id="6.3.5.3" evidence="6"/>
<evidence type="ECO:0000256" key="1">
    <source>
        <dbReference type="ARBA" id="ARBA00022490"/>
    </source>
</evidence>
<dbReference type="RefSeq" id="WP_009886537.1">
    <property type="nucleotide sequence ID" value="NZ_CP015363.1"/>
</dbReference>
<dbReference type="NCBIfam" id="TIGR00302">
    <property type="entry name" value="phosphoribosylformylglycinamidine synthase subunit PurS"/>
    <property type="match status" value="1"/>
</dbReference>
<evidence type="ECO:0000313" key="8">
    <source>
        <dbReference type="EMBL" id="NOL59949.1"/>
    </source>
</evidence>
<dbReference type="KEGG" id="fai:FAD_1430"/>
<comment type="pathway">
    <text evidence="6">Purine metabolism; IMP biosynthesis via de novo pathway; 5-amino-1-(5-phospho-D-ribosyl)imidazole from N(2)-formyl-N(1)-(5-phospho-D-ribosyl)glycinamide: step 1/2.</text>
</comment>
<evidence type="ECO:0000313" key="7">
    <source>
        <dbReference type="EMBL" id="ARD85288.1"/>
    </source>
</evidence>
<reference evidence="7 9" key="1">
    <citation type="submission" date="2011-10" db="EMBL/GenBank/DDBJ databases">
        <title>Metabolic and evolutionary patterns in the extreme acidophile Ferroplasma acidiphilum.</title>
        <authorList>
            <person name="Golyshina O.V."/>
            <person name="Kozyavkin S.A."/>
            <person name="Tatusov R.L."/>
            <person name="Slesarev A.I."/>
            <person name="Golyshin P.N."/>
        </authorList>
    </citation>
    <scope>NUCLEOTIDE SEQUENCE [LARGE SCALE GENOMIC DNA]</scope>
    <source>
        <strain evidence="7">Berkeley</strain>
        <strain evidence="9">Y</strain>
    </source>
</reference>
<evidence type="ECO:0000313" key="10">
    <source>
        <dbReference type="Proteomes" id="UP000546917"/>
    </source>
</evidence>
<keyword evidence="1 6" id="KW-0963">Cytoplasm</keyword>
<dbReference type="SUPFAM" id="SSF82697">
    <property type="entry name" value="PurS-like"/>
    <property type="match status" value="1"/>
</dbReference>
<dbReference type="UniPathway" id="UPA00074">
    <property type="reaction ID" value="UER00128"/>
</dbReference>
<evidence type="ECO:0000256" key="2">
    <source>
        <dbReference type="ARBA" id="ARBA00022598"/>
    </source>
</evidence>
<dbReference type="GO" id="GO:0006189">
    <property type="term" value="P:'de novo' IMP biosynthetic process"/>
    <property type="evidence" value="ECO:0007669"/>
    <property type="project" value="UniProtKB-UniRule"/>
</dbReference>
<comment type="subunit">
    <text evidence="6">Part of the FGAM synthase complex composed of 1 PurL, 1 PurQ and 2 PurS subunits.</text>
</comment>
<dbReference type="InterPro" id="IPR003850">
    <property type="entry name" value="PurS"/>
</dbReference>
<keyword evidence="9" id="KW-1185">Reference proteome</keyword>
<dbReference type="AlphaFoldDB" id="A0A1V0N571"/>
<protein>
    <recommendedName>
        <fullName evidence="6">Phosphoribosylformylglycinamidine synthase subunit PurS</fullName>
        <shortName evidence="6">FGAM synthase</shortName>
        <ecNumber evidence="6">6.3.5.3</ecNumber>
    </recommendedName>
    <alternativeName>
        <fullName evidence="6">Formylglycinamide ribonucleotide amidotransferase subunit III</fullName>
        <shortName evidence="6">FGAR amidotransferase III</shortName>
        <shortName evidence="6">FGAR-AT III</shortName>
    </alternativeName>
    <alternativeName>
        <fullName evidence="6">Phosphoribosylformylglycinamidine synthase subunit III</fullName>
    </alternativeName>
</protein>
<dbReference type="GO" id="GO:0005737">
    <property type="term" value="C:cytoplasm"/>
    <property type="evidence" value="ECO:0007669"/>
    <property type="project" value="UniProtKB-SubCell"/>
</dbReference>
<dbReference type="PANTHER" id="PTHR34696:SF1">
    <property type="entry name" value="PHOSPHORIBOSYLFORMYLGLYCINAMIDINE SYNTHASE SUBUNIT PURS"/>
    <property type="match status" value="1"/>
</dbReference>
<dbReference type="GeneID" id="84218023"/>
<gene>
    <name evidence="6 8" type="primary">purS</name>
    <name evidence="7" type="ORF">FAD_1430</name>
    <name evidence="8" type="ORF">HLB00_03765</name>
</gene>
<keyword evidence="2 6" id="KW-0436">Ligase</keyword>